<evidence type="ECO:0000259" key="2">
    <source>
        <dbReference type="Pfam" id="PF11412"/>
    </source>
</evidence>
<protein>
    <submittedName>
        <fullName evidence="3">Protein-disulfide reductase DsbD N-terminal domain-containing protein</fullName>
    </submittedName>
</protein>
<dbReference type="EMBL" id="JANHOH010000005">
    <property type="protein sequence ID" value="MCQ6960000.1"/>
    <property type="molecule type" value="Genomic_DNA"/>
</dbReference>
<dbReference type="PANTHER" id="PTHR32234">
    <property type="entry name" value="THIOL:DISULFIDE INTERCHANGE PROTEIN DSBD"/>
    <property type="match status" value="1"/>
</dbReference>
<dbReference type="PANTHER" id="PTHR32234:SF0">
    <property type="entry name" value="THIOL:DISULFIDE INTERCHANGE PROTEIN DSBD"/>
    <property type="match status" value="1"/>
</dbReference>
<feature type="signal peptide" evidence="1">
    <location>
        <begin position="1"/>
        <end position="19"/>
    </location>
</feature>
<name>A0ABT1T5W4_9SPHI</name>
<dbReference type="Pfam" id="PF11412">
    <property type="entry name" value="DsbD_N"/>
    <property type="match status" value="1"/>
</dbReference>
<keyword evidence="4" id="KW-1185">Reference proteome</keyword>
<evidence type="ECO:0000313" key="4">
    <source>
        <dbReference type="Proteomes" id="UP001204376"/>
    </source>
</evidence>
<feature type="domain" description="Thiol:disulfide interchange protein DsbD N-terminal" evidence="2">
    <location>
        <begin position="26"/>
        <end position="144"/>
    </location>
</feature>
<reference evidence="3 4" key="1">
    <citation type="submission" date="2022-07" db="EMBL/GenBank/DDBJ databases">
        <title>Mucilaginibacter sp. JC4.</title>
        <authorList>
            <person name="Le V."/>
            <person name="Ko S.-R."/>
            <person name="Ahn C.-Y."/>
            <person name="Oh H.-M."/>
        </authorList>
    </citation>
    <scope>NUCLEOTIDE SEQUENCE [LARGE SCALE GENOMIC DNA]</scope>
    <source>
        <strain evidence="3 4">JC4</strain>
    </source>
</reference>
<proteinExistence type="predicted"/>
<accession>A0ABT1T5W4</accession>
<evidence type="ECO:0000313" key="3">
    <source>
        <dbReference type="EMBL" id="MCQ6960000.1"/>
    </source>
</evidence>
<dbReference type="InterPro" id="IPR028250">
    <property type="entry name" value="DsbDN"/>
</dbReference>
<dbReference type="Proteomes" id="UP001204376">
    <property type="component" value="Unassembled WGS sequence"/>
</dbReference>
<sequence>MKKYLISAGIILSGFYASAQVLTPVKWAYAAKKIDNNEAVVLVKATIDKGWHIYSQNVADGGPAKTALVFNKSDDYTLVNKTIEPQPLKKYEKAFDMNVTYFENTVVFQQKVKLVKDKPVIKGTISFMACSNKECLPPEDVEFSVALK</sequence>
<evidence type="ECO:0000256" key="1">
    <source>
        <dbReference type="SAM" id="SignalP"/>
    </source>
</evidence>
<feature type="chain" id="PRO_5045803170" evidence="1">
    <location>
        <begin position="20"/>
        <end position="148"/>
    </location>
</feature>
<organism evidence="3 4">
    <name type="scientific">Mucilaginibacter aquariorum</name>
    <dbReference type="NCBI Taxonomy" id="2967225"/>
    <lineage>
        <taxon>Bacteria</taxon>
        <taxon>Pseudomonadati</taxon>
        <taxon>Bacteroidota</taxon>
        <taxon>Sphingobacteriia</taxon>
        <taxon>Sphingobacteriales</taxon>
        <taxon>Sphingobacteriaceae</taxon>
        <taxon>Mucilaginibacter</taxon>
    </lineage>
</organism>
<dbReference type="RefSeq" id="WP_256540189.1">
    <property type="nucleotide sequence ID" value="NZ_JANHOH010000005.1"/>
</dbReference>
<dbReference type="InterPro" id="IPR036929">
    <property type="entry name" value="DsbDN_sf"/>
</dbReference>
<gene>
    <name evidence="3" type="ORF">NPE20_18620</name>
</gene>
<keyword evidence="1" id="KW-0732">Signal</keyword>
<comment type="caution">
    <text evidence="3">The sequence shown here is derived from an EMBL/GenBank/DDBJ whole genome shotgun (WGS) entry which is preliminary data.</text>
</comment>
<dbReference type="Gene3D" id="2.60.40.1250">
    <property type="entry name" value="Thiol:disulfide interchange protein DsbD, N-terminal domain"/>
    <property type="match status" value="1"/>
</dbReference>